<evidence type="ECO:0000256" key="5">
    <source>
        <dbReference type="SAM" id="MobiDB-lite"/>
    </source>
</evidence>
<dbReference type="GO" id="GO:0005840">
    <property type="term" value="C:ribosome"/>
    <property type="evidence" value="ECO:0007669"/>
    <property type="project" value="UniProtKB-KW"/>
</dbReference>
<dbReference type="GO" id="GO:0006412">
    <property type="term" value="P:translation"/>
    <property type="evidence" value="ECO:0007669"/>
    <property type="project" value="UniProtKB-UniRule"/>
</dbReference>
<dbReference type="Pfam" id="PF00338">
    <property type="entry name" value="Ribosomal_S10"/>
    <property type="match status" value="1"/>
</dbReference>
<dbReference type="InterPro" id="IPR027486">
    <property type="entry name" value="Ribosomal_uS10_dom"/>
</dbReference>
<feature type="region of interest" description="Disordered" evidence="5">
    <location>
        <begin position="1"/>
        <end position="26"/>
    </location>
</feature>
<dbReference type="PANTHER" id="PTHR11700">
    <property type="entry name" value="30S RIBOSOMAL PROTEIN S10 FAMILY MEMBER"/>
    <property type="match status" value="1"/>
</dbReference>
<evidence type="ECO:0000259" key="6">
    <source>
        <dbReference type="SMART" id="SM01403"/>
    </source>
</evidence>
<evidence type="ECO:0000313" key="8">
    <source>
        <dbReference type="Proteomes" id="UP000230779"/>
    </source>
</evidence>
<sequence>MVTEEKKKSSEKRDNPKVKSENNEEEVVHQRIRIKIKAYDNKIIDQSTRTIIETAERSGAKICGPVPLPTEKSKYTVIRSAFVHKNSREQYEMRVHKRLIDIIDPSAKTVDTLMNLSLPAGVDVEIKM</sequence>
<dbReference type="FunFam" id="3.30.70.600:FF:000003">
    <property type="entry name" value="30S ribosomal protein S10"/>
    <property type="match status" value="1"/>
</dbReference>
<dbReference type="GO" id="GO:0000049">
    <property type="term" value="F:tRNA binding"/>
    <property type="evidence" value="ECO:0007669"/>
    <property type="project" value="UniProtKB-UniRule"/>
</dbReference>
<dbReference type="PRINTS" id="PR00971">
    <property type="entry name" value="RIBOSOMALS10"/>
</dbReference>
<dbReference type="EMBL" id="PFMD01000051">
    <property type="protein sequence ID" value="PIY96360.1"/>
    <property type="molecule type" value="Genomic_DNA"/>
</dbReference>
<organism evidence="7 8">
    <name type="scientific">Candidatus Kerfeldbacteria bacterium CG_4_10_14_0_8_um_filter_42_10</name>
    <dbReference type="NCBI Taxonomy" id="2014248"/>
    <lineage>
        <taxon>Bacteria</taxon>
        <taxon>Candidatus Kerfeldiibacteriota</taxon>
    </lineage>
</organism>
<dbReference type="HAMAP" id="MF_00508">
    <property type="entry name" value="Ribosomal_uS10"/>
    <property type="match status" value="1"/>
</dbReference>
<comment type="similarity">
    <text evidence="1 4">Belongs to the universal ribosomal protein uS10 family.</text>
</comment>
<keyword evidence="2 4" id="KW-0689">Ribosomal protein</keyword>
<feature type="domain" description="Small ribosomal subunit protein uS10" evidence="6">
    <location>
        <begin position="33"/>
        <end position="127"/>
    </location>
</feature>
<dbReference type="SUPFAM" id="SSF54999">
    <property type="entry name" value="Ribosomal protein S10"/>
    <property type="match status" value="1"/>
</dbReference>
<evidence type="ECO:0000256" key="4">
    <source>
        <dbReference type="HAMAP-Rule" id="MF_00508"/>
    </source>
</evidence>
<accession>A0A2M7RHZ8</accession>
<name>A0A2M7RHZ8_9BACT</name>
<gene>
    <name evidence="4" type="primary">rpsJ</name>
    <name evidence="7" type="ORF">COY66_04415</name>
</gene>
<evidence type="ECO:0000313" key="7">
    <source>
        <dbReference type="EMBL" id="PIY96360.1"/>
    </source>
</evidence>
<dbReference type="GO" id="GO:0003735">
    <property type="term" value="F:structural constituent of ribosome"/>
    <property type="evidence" value="ECO:0007669"/>
    <property type="project" value="InterPro"/>
</dbReference>
<dbReference type="InterPro" id="IPR018268">
    <property type="entry name" value="Ribosomal_uS10_CS"/>
</dbReference>
<evidence type="ECO:0000256" key="3">
    <source>
        <dbReference type="ARBA" id="ARBA00023274"/>
    </source>
</evidence>
<dbReference type="SMART" id="SM01403">
    <property type="entry name" value="Ribosomal_S10"/>
    <property type="match status" value="1"/>
</dbReference>
<dbReference type="InterPro" id="IPR001848">
    <property type="entry name" value="Ribosomal_uS10"/>
</dbReference>
<dbReference type="AlphaFoldDB" id="A0A2M7RHZ8"/>
<comment type="function">
    <text evidence="4">Involved in the binding of tRNA to the ribosomes.</text>
</comment>
<comment type="caution">
    <text evidence="7">The sequence shown here is derived from an EMBL/GenBank/DDBJ whole genome shotgun (WGS) entry which is preliminary data.</text>
</comment>
<dbReference type="Proteomes" id="UP000230779">
    <property type="component" value="Unassembled WGS sequence"/>
</dbReference>
<keyword evidence="3 4" id="KW-0687">Ribonucleoprotein</keyword>
<dbReference type="PROSITE" id="PS00361">
    <property type="entry name" value="RIBOSOMAL_S10"/>
    <property type="match status" value="1"/>
</dbReference>
<reference evidence="7 8" key="1">
    <citation type="submission" date="2017-09" db="EMBL/GenBank/DDBJ databases">
        <title>Depth-based differentiation of microbial function through sediment-hosted aquifers and enrichment of novel symbionts in the deep terrestrial subsurface.</title>
        <authorList>
            <person name="Probst A.J."/>
            <person name="Ladd B."/>
            <person name="Jarett J.K."/>
            <person name="Geller-Mcgrath D.E."/>
            <person name="Sieber C.M."/>
            <person name="Emerson J.B."/>
            <person name="Anantharaman K."/>
            <person name="Thomas B.C."/>
            <person name="Malmstrom R."/>
            <person name="Stieglmeier M."/>
            <person name="Klingl A."/>
            <person name="Woyke T."/>
            <person name="Ryan C.M."/>
            <person name="Banfield J.F."/>
        </authorList>
    </citation>
    <scope>NUCLEOTIDE SEQUENCE [LARGE SCALE GENOMIC DNA]</scope>
    <source>
        <strain evidence="7">CG_4_10_14_0_8_um_filter_42_10</strain>
    </source>
</reference>
<dbReference type="NCBIfam" id="TIGR01049">
    <property type="entry name" value="rpsJ_bact"/>
    <property type="match status" value="1"/>
</dbReference>
<dbReference type="GO" id="GO:1990904">
    <property type="term" value="C:ribonucleoprotein complex"/>
    <property type="evidence" value="ECO:0007669"/>
    <property type="project" value="UniProtKB-KW"/>
</dbReference>
<dbReference type="InterPro" id="IPR036838">
    <property type="entry name" value="Ribosomal_uS10_dom_sf"/>
</dbReference>
<evidence type="ECO:0000256" key="2">
    <source>
        <dbReference type="ARBA" id="ARBA00022980"/>
    </source>
</evidence>
<protein>
    <recommendedName>
        <fullName evidence="4">Small ribosomal subunit protein uS10</fullName>
    </recommendedName>
</protein>
<evidence type="ECO:0000256" key="1">
    <source>
        <dbReference type="ARBA" id="ARBA00007102"/>
    </source>
</evidence>
<comment type="subunit">
    <text evidence="4">Part of the 30S ribosomal subunit.</text>
</comment>
<dbReference type="Gene3D" id="3.30.70.600">
    <property type="entry name" value="Ribosomal protein S10 domain"/>
    <property type="match status" value="1"/>
</dbReference>
<dbReference type="NCBIfam" id="NF001861">
    <property type="entry name" value="PRK00596.1"/>
    <property type="match status" value="1"/>
</dbReference>
<proteinExistence type="inferred from homology"/>